<evidence type="ECO:0000313" key="7">
    <source>
        <dbReference type="Proteomes" id="UP000176902"/>
    </source>
</evidence>
<keyword evidence="2 3" id="KW-0413">Isomerase</keyword>
<dbReference type="SMART" id="SM01001">
    <property type="entry name" value="AIRC"/>
    <property type="match status" value="1"/>
</dbReference>
<dbReference type="PANTHER" id="PTHR23046">
    <property type="entry name" value="PHOSPHORIBOSYLAMINOIMIDAZOLE CARBOXYLASE CATALYTIC SUBUNIT"/>
    <property type="match status" value="1"/>
</dbReference>
<name>A0A1F5JSH5_9BACT</name>
<dbReference type="NCBIfam" id="TIGR01162">
    <property type="entry name" value="purE"/>
    <property type="match status" value="1"/>
</dbReference>
<gene>
    <name evidence="3" type="primary">purE</name>
    <name evidence="6" type="ORF">A3C59_02360</name>
</gene>
<dbReference type="GO" id="GO:0006189">
    <property type="term" value="P:'de novo' IMP biosynthetic process"/>
    <property type="evidence" value="ECO:0007669"/>
    <property type="project" value="UniProtKB-UniRule"/>
</dbReference>
<feature type="domain" description="PurE" evidence="5">
    <location>
        <begin position="2"/>
        <end position="151"/>
    </location>
</feature>
<evidence type="ECO:0000313" key="6">
    <source>
        <dbReference type="EMBL" id="OGE31460.1"/>
    </source>
</evidence>
<protein>
    <recommendedName>
        <fullName evidence="3 4">N5-carboxyaminoimidazole ribonucleotide mutase</fullName>
        <shortName evidence="3 4">N5-CAIR mutase</shortName>
        <ecNumber evidence="3 4">5.4.99.18</ecNumber>
    </recommendedName>
    <alternativeName>
        <fullName evidence="3">5-(carboxyamino)imidazole ribonucleotide mutase</fullName>
    </alternativeName>
</protein>
<dbReference type="InterPro" id="IPR033747">
    <property type="entry name" value="PurE_ClassI"/>
</dbReference>
<dbReference type="STRING" id="1797768.A3C59_02360"/>
<dbReference type="PIRSF" id="PIRSF001338">
    <property type="entry name" value="AIR_carboxylase"/>
    <property type="match status" value="1"/>
</dbReference>
<dbReference type="Pfam" id="PF00731">
    <property type="entry name" value="AIRC"/>
    <property type="match status" value="1"/>
</dbReference>
<reference evidence="6 7" key="1">
    <citation type="journal article" date="2016" name="Nat. Commun.">
        <title>Thousands of microbial genomes shed light on interconnected biogeochemical processes in an aquifer system.</title>
        <authorList>
            <person name="Anantharaman K."/>
            <person name="Brown C.T."/>
            <person name="Hug L.A."/>
            <person name="Sharon I."/>
            <person name="Castelle C.J."/>
            <person name="Probst A.J."/>
            <person name="Thomas B.C."/>
            <person name="Singh A."/>
            <person name="Wilkins M.J."/>
            <person name="Karaoz U."/>
            <person name="Brodie E.L."/>
            <person name="Williams K.H."/>
            <person name="Hubbard S.S."/>
            <person name="Banfield J.F."/>
        </authorList>
    </citation>
    <scope>NUCLEOTIDE SEQUENCE [LARGE SCALE GENOMIC DNA]</scope>
</reference>
<dbReference type="InterPro" id="IPR024694">
    <property type="entry name" value="PurE_prokaryotes"/>
</dbReference>
<dbReference type="UniPathway" id="UPA00074">
    <property type="reaction ID" value="UER00943"/>
</dbReference>
<evidence type="ECO:0000256" key="4">
    <source>
        <dbReference type="PIRNR" id="PIRNR001338"/>
    </source>
</evidence>
<evidence type="ECO:0000256" key="1">
    <source>
        <dbReference type="ARBA" id="ARBA00022755"/>
    </source>
</evidence>
<dbReference type="AlphaFoldDB" id="A0A1F5JSH5"/>
<accession>A0A1F5JSH5</accession>
<evidence type="ECO:0000256" key="2">
    <source>
        <dbReference type="ARBA" id="ARBA00023235"/>
    </source>
</evidence>
<dbReference type="PANTHER" id="PTHR23046:SF2">
    <property type="entry name" value="PHOSPHORIBOSYLAMINOIMIDAZOLE CARBOXYLASE"/>
    <property type="match status" value="1"/>
</dbReference>
<dbReference type="Proteomes" id="UP000176902">
    <property type="component" value="Unassembled WGS sequence"/>
</dbReference>
<dbReference type="EMBL" id="MFCV01000039">
    <property type="protein sequence ID" value="OGE31460.1"/>
    <property type="molecule type" value="Genomic_DNA"/>
</dbReference>
<comment type="caution">
    <text evidence="6">The sequence shown here is derived from an EMBL/GenBank/DDBJ whole genome shotgun (WGS) entry which is preliminary data.</text>
</comment>
<proteinExistence type="inferred from homology"/>
<evidence type="ECO:0000256" key="3">
    <source>
        <dbReference type="HAMAP-Rule" id="MF_01929"/>
    </source>
</evidence>
<dbReference type="Gene3D" id="3.40.50.1970">
    <property type="match status" value="1"/>
</dbReference>
<comment type="similarity">
    <text evidence="3">Belongs to the AIR carboxylase family. Class I subfamily.</text>
</comment>
<dbReference type="SUPFAM" id="SSF52255">
    <property type="entry name" value="N5-CAIR mutase (phosphoribosylaminoimidazole carboxylase, PurE)"/>
    <property type="match status" value="1"/>
</dbReference>
<comment type="function">
    <text evidence="3 4">Catalyzes the conversion of N5-carboxyaminoimidazole ribonucleotide (N5-CAIR) to 4-carboxy-5-aminoimidazole ribonucleotide (CAIR).</text>
</comment>
<feature type="binding site" evidence="3">
    <location>
        <position position="40"/>
    </location>
    <ligand>
        <name>substrate</name>
    </ligand>
</feature>
<sequence length="171" mass="17893">MKKVVIISASDSELEIMNEVRKILDEFGVESEITISSAHRSPERTKEIVVDAQTSGVKVIICGAGLAAHLAGVVAAHFPLPVIGIPLGGGPLKGQDALLATLQMPSGIPVATVGIDNAKNAGLLAVQILATSDPALEKKMVDYKNKLSISIEEKAAKLQELGVEGYLSSKK</sequence>
<organism evidence="6 7">
    <name type="scientific">Candidatus Daviesbacteria bacterium RIFCSPHIGHO2_02_FULL_36_13</name>
    <dbReference type="NCBI Taxonomy" id="1797768"/>
    <lineage>
        <taxon>Bacteria</taxon>
        <taxon>Candidatus Daviesiibacteriota</taxon>
    </lineage>
</organism>
<dbReference type="EC" id="5.4.99.18" evidence="3 4"/>
<keyword evidence="1 3" id="KW-0658">Purine biosynthesis</keyword>
<comment type="caution">
    <text evidence="3">Lacks conserved residue(s) required for the propagation of feature annotation.</text>
</comment>
<feature type="binding site" evidence="3">
    <location>
        <position position="10"/>
    </location>
    <ligand>
        <name>substrate</name>
    </ligand>
</feature>
<dbReference type="HAMAP" id="MF_01929">
    <property type="entry name" value="PurE_classI"/>
    <property type="match status" value="1"/>
</dbReference>
<comment type="pathway">
    <text evidence="3 4">Purine metabolism; IMP biosynthesis via de novo pathway; 5-amino-1-(5-phospho-D-ribosyl)imidazole-4-carboxylate from 5-amino-1-(5-phospho-D-ribosyl)imidazole (N5-CAIR route): step 2/2.</text>
</comment>
<dbReference type="GO" id="GO:0034023">
    <property type="term" value="F:5-(carboxyamino)imidazole ribonucleotide mutase activity"/>
    <property type="evidence" value="ECO:0007669"/>
    <property type="project" value="UniProtKB-UniRule"/>
</dbReference>
<evidence type="ECO:0000259" key="5">
    <source>
        <dbReference type="SMART" id="SM01001"/>
    </source>
</evidence>
<dbReference type="InterPro" id="IPR000031">
    <property type="entry name" value="PurE_dom"/>
</dbReference>
<comment type="catalytic activity">
    <reaction evidence="3 4">
        <text>5-carboxyamino-1-(5-phospho-D-ribosyl)imidazole + H(+) = 5-amino-1-(5-phospho-D-ribosyl)imidazole-4-carboxylate</text>
        <dbReference type="Rhea" id="RHEA:13193"/>
        <dbReference type="ChEBI" id="CHEBI:15378"/>
        <dbReference type="ChEBI" id="CHEBI:58730"/>
        <dbReference type="ChEBI" id="CHEBI:77657"/>
        <dbReference type="EC" id="5.4.99.18"/>
    </reaction>
</comment>